<evidence type="ECO:0000313" key="2">
    <source>
        <dbReference type="EMBL" id="GFP22084.1"/>
    </source>
</evidence>
<comment type="caution">
    <text evidence="2">The sequence shown here is derived from an EMBL/GenBank/DDBJ whole genome shotgun (WGS) entry which is preliminary data.</text>
</comment>
<sequence length="44" mass="4875">MDLLLLGKVNKMSKLKIFKDSDTVILTAIFLLGAVARFFALDFG</sequence>
<evidence type="ECO:0000313" key="3">
    <source>
        <dbReference type="Proteomes" id="UP000580051"/>
    </source>
</evidence>
<keyword evidence="1" id="KW-0812">Transmembrane</keyword>
<organism evidence="2 3">
    <name type="scientific">Candidatus Hakubella thermalkaliphila</name>
    <dbReference type="NCBI Taxonomy" id="2754717"/>
    <lineage>
        <taxon>Bacteria</taxon>
        <taxon>Bacillati</taxon>
        <taxon>Actinomycetota</taxon>
        <taxon>Actinomycetota incertae sedis</taxon>
        <taxon>Candidatus Hakubellales</taxon>
        <taxon>Candidatus Hakubellaceae</taxon>
        <taxon>Candidatus Hakubella</taxon>
    </lineage>
</organism>
<dbReference type="EMBL" id="BLRV01000204">
    <property type="protein sequence ID" value="GFP22084.1"/>
    <property type="molecule type" value="Genomic_DNA"/>
</dbReference>
<evidence type="ECO:0000256" key="1">
    <source>
        <dbReference type="SAM" id="Phobius"/>
    </source>
</evidence>
<accession>A0A6V8NRR4</accession>
<feature type="non-terminal residue" evidence="2">
    <location>
        <position position="44"/>
    </location>
</feature>
<keyword evidence="1" id="KW-1133">Transmembrane helix</keyword>
<proteinExistence type="predicted"/>
<reference evidence="2 3" key="1">
    <citation type="journal article" date="2020" name="Front. Microbiol.">
        <title>Single-cell genomics of novel Actinobacteria with the Wood-Ljungdahl pathway discovered in a serpentinizing system.</title>
        <authorList>
            <person name="Merino N."/>
            <person name="Kawai M."/>
            <person name="Boyd E.S."/>
            <person name="Colman D.R."/>
            <person name="McGlynn S.E."/>
            <person name="Nealson K.H."/>
            <person name="Kurokawa K."/>
            <person name="Hongoh Y."/>
        </authorList>
    </citation>
    <scope>NUCLEOTIDE SEQUENCE [LARGE SCALE GENOMIC DNA]</scope>
    <source>
        <strain evidence="2 3">S06</strain>
    </source>
</reference>
<gene>
    <name evidence="2" type="ORF">HKBW3S06_01311</name>
</gene>
<protein>
    <submittedName>
        <fullName evidence="2">Uncharacterized protein</fullName>
    </submittedName>
</protein>
<name>A0A6V8NRR4_9ACTN</name>
<dbReference type="Proteomes" id="UP000580051">
    <property type="component" value="Unassembled WGS sequence"/>
</dbReference>
<feature type="transmembrane region" description="Helical" evidence="1">
    <location>
        <begin position="21"/>
        <end position="40"/>
    </location>
</feature>
<keyword evidence="1" id="KW-0472">Membrane</keyword>
<dbReference type="AlphaFoldDB" id="A0A6V8NRR4"/>